<dbReference type="Pfam" id="PF13403">
    <property type="entry name" value="Hint_2"/>
    <property type="match status" value="1"/>
</dbReference>
<dbReference type="EMBL" id="FOJO01000018">
    <property type="protein sequence ID" value="SFA57817.1"/>
    <property type="molecule type" value="Genomic_DNA"/>
</dbReference>
<evidence type="ECO:0000313" key="2">
    <source>
        <dbReference type="EMBL" id="SFA57817.1"/>
    </source>
</evidence>
<dbReference type="RefSeq" id="WP_081967563.1">
    <property type="nucleotide sequence ID" value="NZ_FOJO01000018.1"/>
</dbReference>
<accession>A0A1I0U1V1</accession>
<gene>
    <name evidence="2" type="ORF">SAMN04487972_11865</name>
</gene>
<dbReference type="OrthoDB" id="6305173at2"/>
<dbReference type="Proteomes" id="UP000182312">
    <property type="component" value="Unassembled WGS sequence"/>
</dbReference>
<dbReference type="SUPFAM" id="SSF51294">
    <property type="entry name" value="Hedgehog/intein (Hint) domain"/>
    <property type="match status" value="1"/>
</dbReference>
<dbReference type="InterPro" id="IPR028992">
    <property type="entry name" value="Hedgehog/Intein_dom"/>
</dbReference>
<dbReference type="AlphaFoldDB" id="A0A1I0U1V1"/>
<feature type="domain" description="Hedgehog/Intein (Hint)" evidence="1">
    <location>
        <begin position="163"/>
        <end position="309"/>
    </location>
</feature>
<proteinExistence type="predicted"/>
<reference evidence="2 3" key="1">
    <citation type="submission" date="2016-10" db="EMBL/GenBank/DDBJ databases">
        <authorList>
            <person name="de Groot N.N."/>
        </authorList>
    </citation>
    <scope>NUCLEOTIDE SEQUENCE [LARGE SCALE GENOMIC DNA]</scope>
    <source>
        <strain evidence="2 3">CGMCC 1.6117</strain>
    </source>
</reference>
<organism evidence="2 3">
    <name type="scientific">Paracoccus halophilus</name>
    <dbReference type="NCBI Taxonomy" id="376733"/>
    <lineage>
        <taxon>Bacteria</taxon>
        <taxon>Pseudomonadati</taxon>
        <taxon>Pseudomonadota</taxon>
        <taxon>Alphaproteobacteria</taxon>
        <taxon>Rhodobacterales</taxon>
        <taxon>Paracoccaceae</taxon>
        <taxon>Paracoccus</taxon>
    </lineage>
</organism>
<evidence type="ECO:0000259" key="1">
    <source>
        <dbReference type="Pfam" id="PF13403"/>
    </source>
</evidence>
<name>A0A1I0U1V1_9RHOB</name>
<dbReference type="InterPro" id="IPR036844">
    <property type="entry name" value="Hint_dom_sf"/>
</dbReference>
<protein>
    <submittedName>
        <fullName evidence="2">Hint domain-containing protein</fullName>
    </submittedName>
</protein>
<dbReference type="Gene3D" id="2.170.16.10">
    <property type="entry name" value="Hedgehog/Intein (Hint) domain"/>
    <property type="match status" value="1"/>
</dbReference>
<sequence>MPDFSFGGLIDAPGLFTWVSGGTDPDDTIDESSSGLPEATLGQIYRYNGGTAYSITISENPGDTVFVEGDSTQDLAEPATINGTLYPTGTNIVPTGQIVFTDEITGQTYTVYMGAANTTSSGTASSTDFYIWKDGVVPTAGTELTVTAVSQPLPLSYGQLPPPCFTRGTMIETQSGLRRVEELSVGDKVLTKANGYQPIRWIASRALSAATLRVNPKLRPVRIARGALGKNVPEVDLLVSPQHRVSISTTGVGEKIYRKDILVPALKLVGMAGVEVLELEAGVHYFHILLDDHNLVRSNGAWTESLLLGAEFIKGLSEEGRQEINAIFPGLIHGEGFYYPPVLPIVERKRELREIFKRCSKIALTGELR</sequence>
<evidence type="ECO:0000313" key="3">
    <source>
        <dbReference type="Proteomes" id="UP000182312"/>
    </source>
</evidence>